<dbReference type="Proteomes" id="UP000191901">
    <property type="component" value="Chromosome"/>
</dbReference>
<gene>
    <name evidence="1" type="ORF">XM38_008320</name>
</gene>
<dbReference type="KEGG" id="hhg:XM38_008320"/>
<dbReference type="OrthoDB" id="9791488at2"/>
<sequence>MKQHLAELDQHIQDMLTLRRELTHRYEHIEAVISDSIEALDETVCNGKVCGLIEQDNEQNEPQK</sequence>
<proteinExistence type="predicted"/>
<dbReference type="EMBL" id="CP021983">
    <property type="protein sequence ID" value="ASC69902.1"/>
    <property type="molecule type" value="Genomic_DNA"/>
</dbReference>
<keyword evidence="2" id="KW-1185">Reference proteome</keyword>
<dbReference type="RefSeq" id="WP_088429148.1">
    <property type="nucleotide sequence ID" value="NZ_CP021983.2"/>
</dbReference>
<evidence type="ECO:0000313" key="2">
    <source>
        <dbReference type="Proteomes" id="UP000191901"/>
    </source>
</evidence>
<protein>
    <submittedName>
        <fullName evidence="1">Uncharacterized protein</fullName>
    </submittedName>
</protein>
<accession>A0A1Z3HHV3</accession>
<evidence type="ECO:0000313" key="1">
    <source>
        <dbReference type="EMBL" id="ASC69902.1"/>
    </source>
</evidence>
<dbReference type="AlphaFoldDB" id="A0A1Z3HHV3"/>
<name>A0A1Z3HHV3_9CYAN</name>
<reference evidence="1 2" key="1">
    <citation type="journal article" date="2016" name="Biochim. Biophys. Acta">
        <title>Characterization of red-shifted phycobilisomes isolated from the chlorophyll f-containing cyanobacterium Halomicronema hongdechloris.</title>
        <authorList>
            <person name="Li Y."/>
            <person name="Lin Y."/>
            <person name="Garvey C.J."/>
            <person name="Birch D."/>
            <person name="Corkery R.W."/>
            <person name="Loughlin P.C."/>
            <person name="Scheer H."/>
            <person name="Willows R.D."/>
            <person name="Chen M."/>
        </authorList>
    </citation>
    <scope>NUCLEOTIDE SEQUENCE [LARGE SCALE GENOMIC DNA]</scope>
    <source>
        <strain evidence="1 2">C2206</strain>
    </source>
</reference>
<organism evidence="1 2">
    <name type="scientific">Halomicronema hongdechloris C2206</name>
    <dbReference type="NCBI Taxonomy" id="1641165"/>
    <lineage>
        <taxon>Bacteria</taxon>
        <taxon>Bacillati</taxon>
        <taxon>Cyanobacteriota</taxon>
        <taxon>Cyanophyceae</taxon>
        <taxon>Nodosilineales</taxon>
        <taxon>Nodosilineaceae</taxon>
        <taxon>Halomicronema</taxon>
    </lineage>
</organism>